<dbReference type="Pfam" id="PF02885">
    <property type="entry name" value="Glycos_trans_3N"/>
    <property type="match status" value="1"/>
</dbReference>
<dbReference type="InterPro" id="IPR035902">
    <property type="entry name" value="Nuc_phospho_transferase"/>
</dbReference>
<accession>A0A0L6JHG7</accession>
<evidence type="ECO:0000256" key="3">
    <source>
        <dbReference type="ARBA" id="ARBA00022605"/>
    </source>
</evidence>
<comment type="subunit">
    <text evidence="2 12">Homodimer.</text>
</comment>
<comment type="caution">
    <text evidence="15">The sequence shown here is derived from an EMBL/GenBank/DDBJ whole genome shotgun (WGS) entry which is preliminary data.</text>
</comment>
<evidence type="ECO:0000259" key="14">
    <source>
        <dbReference type="Pfam" id="PF02885"/>
    </source>
</evidence>
<evidence type="ECO:0000313" key="16">
    <source>
        <dbReference type="Proteomes" id="UP000036923"/>
    </source>
</evidence>
<dbReference type="GO" id="GO:0004048">
    <property type="term" value="F:anthranilate phosphoribosyltransferase activity"/>
    <property type="evidence" value="ECO:0007669"/>
    <property type="project" value="UniProtKB-UniRule"/>
</dbReference>
<dbReference type="UniPathway" id="UPA00035">
    <property type="reaction ID" value="UER00041"/>
</dbReference>
<evidence type="ECO:0000256" key="4">
    <source>
        <dbReference type="ARBA" id="ARBA00022676"/>
    </source>
</evidence>
<evidence type="ECO:0000313" key="15">
    <source>
        <dbReference type="EMBL" id="KNY25281.1"/>
    </source>
</evidence>
<evidence type="ECO:0000256" key="10">
    <source>
        <dbReference type="ARBA" id="ARBA00052328"/>
    </source>
</evidence>
<dbReference type="InterPro" id="IPR000312">
    <property type="entry name" value="Glycosyl_Trfase_fam3"/>
</dbReference>
<evidence type="ECO:0000259" key="13">
    <source>
        <dbReference type="Pfam" id="PF00591"/>
    </source>
</evidence>
<gene>
    <name evidence="12" type="primary">trpD</name>
    <name evidence="15" type="ORF">Bccel_0538</name>
</gene>
<feature type="domain" description="Glycosyl transferase family 3 N-terminal" evidence="14">
    <location>
        <begin position="3"/>
        <end position="65"/>
    </location>
</feature>
<comment type="similarity">
    <text evidence="11">In the C-terminal section; belongs to the anthranilate phosphoribosyltransferase family.</text>
</comment>
<comment type="catalytic activity">
    <reaction evidence="10 12">
        <text>N-(5-phospho-beta-D-ribosyl)anthranilate + diphosphate = 5-phospho-alpha-D-ribose 1-diphosphate + anthranilate</text>
        <dbReference type="Rhea" id="RHEA:11768"/>
        <dbReference type="ChEBI" id="CHEBI:16567"/>
        <dbReference type="ChEBI" id="CHEBI:18277"/>
        <dbReference type="ChEBI" id="CHEBI:33019"/>
        <dbReference type="ChEBI" id="CHEBI:58017"/>
        <dbReference type="EC" id="2.4.2.18"/>
    </reaction>
</comment>
<feature type="binding site" evidence="12">
    <location>
        <begin position="90"/>
        <end position="93"/>
    </location>
    <ligand>
        <name>5-phospho-alpha-D-ribose 1-diphosphate</name>
        <dbReference type="ChEBI" id="CHEBI:58017"/>
    </ligand>
</feature>
<dbReference type="HAMAP" id="MF_00211">
    <property type="entry name" value="TrpD"/>
    <property type="match status" value="1"/>
</dbReference>
<feature type="binding site" evidence="12">
    <location>
        <position position="111"/>
    </location>
    <ligand>
        <name>anthranilate</name>
        <dbReference type="ChEBI" id="CHEBI:16567"/>
        <label>1</label>
    </ligand>
</feature>
<evidence type="ECO:0000256" key="9">
    <source>
        <dbReference type="ARBA" id="ARBA00023141"/>
    </source>
</evidence>
<keyword evidence="3 12" id="KW-0028">Amino-acid biosynthesis</keyword>
<comment type="pathway">
    <text evidence="1 12">Amino-acid biosynthesis; L-tryptophan biosynthesis; L-tryptophan from chorismate: step 2/5.</text>
</comment>
<comment type="cofactor">
    <cofactor evidence="12">
        <name>Mg(2+)</name>
        <dbReference type="ChEBI" id="CHEBI:18420"/>
    </cofactor>
    <text evidence="12">Binds 2 magnesium ions per monomer.</text>
</comment>
<dbReference type="RefSeq" id="WP_036946606.1">
    <property type="nucleotide sequence ID" value="NZ_KN050763.1"/>
</dbReference>
<dbReference type="EMBL" id="LGTC01000001">
    <property type="protein sequence ID" value="KNY25281.1"/>
    <property type="molecule type" value="Genomic_DNA"/>
</dbReference>
<dbReference type="GO" id="GO:0005829">
    <property type="term" value="C:cytosol"/>
    <property type="evidence" value="ECO:0007669"/>
    <property type="project" value="TreeGrafter"/>
</dbReference>
<keyword evidence="8 12" id="KW-0460">Magnesium</keyword>
<feature type="binding site" evidence="12">
    <location>
        <position position="92"/>
    </location>
    <ligand>
        <name>Mg(2+)</name>
        <dbReference type="ChEBI" id="CHEBI:18420"/>
        <label>1</label>
    </ligand>
</feature>
<feature type="binding site" evidence="12">
    <location>
        <position position="226"/>
    </location>
    <ligand>
        <name>Mg(2+)</name>
        <dbReference type="ChEBI" id="CHEBI:18420"/>
        <label>1</label>
    </ligand>
</feature>
<evidence type="ECO:0000256" key="7">
    <source>
        <dbReference type="ARBA" id="ARBA00022822"/>
    </source>
</evidence>
<feature type="domain" description="Glycosyl transferase family 3" evidence="13">
    <location>
        <begin position="75"/>
        <end position="323"/>
    </location>
</feature>
<dbReference type="PANTHER" id="PTHR43285">
    <property type="entry name" value="ANTHRANILATE PHOSPHORIBOSYLTRANSFERASE"/>
    <property type="match status" value="1"/>
</dbReference>
<dbReference type="Gene3D" id="3.40.1030.10">
    <property type="entry name" value="Nucleoside phosphorylase/phosphoribosyltransferase catalytic domain"/>
    <property type="match status" value="1"/>
</dbReference>
<evidence type="ECO:0000256" key="5">
    <source>
        <dbReference type="ARBA" id="ARBA00022679"/>
    </source>
</evidence>
<dbReference type="STRING" id="398512.Bccel_0538"/>
<dbReference type="Proteomes" id="UP000036923">
    <property type="component" value="Unassembled WGS sequence"/>
</dbReference>
<feature type="binding site" evidence="12">
    <location>
        <position position="226"/>
    </location>
    <ligand>
        <name>Mg(2+)</name>
        <dbReference type="ChEBI" id="CHEBI:18420"/>
        <label>2</label>
    </ligand>
</feature>
<dbReference type="PATRIC" id="fig|398512.5.peg.559"/>
<comment type="function">
    <text evidence="12">Catalyzes the transfer of the phosphoribosyl group of 5-phosphorylribose-1-pyrophosphate (PRPP) to anthranilate to yield N-(5'-phosphoribosyl)-anthranilate (PRA).</text>
</comment>
<dbReference type="EC" id="2.4.2.18" evidence="12"/>
<evidence type="ECO:0000256" key="6">
    <source>
        <dbReference type="ARBA" id="ARBA00022723"/>
    </source>
</evidence>
<dbReference type="FunFam" id="3.40.1030.10:FF:000002">
    <property type="entry name" value="Anthranilate phosphoribosyltransferase"/>
    <property type="match status" value="1"/>
</dbReference>
<dbReference type="SUPFAM" id="SSF47648">
    <property type="entry name" value="Nucleoside phosphorylase/phosphoribosyltransferase N-terminal domain"/>
    <property type="match status" value="1"/>
</dbReference>
<sequence>MIQEAIKKLITPINLTEDEVVKTMSSIMEGNATPAQIGSFITALRIKGETVEEITGCARVMRDKAERFVPDLDFFIDTCGTGGDGSNSFNISTAAAIVASAGGVPVAKHGNRSVSSMTGCADVLEALGVNINITSEQAKKCIEDIGICFMFAPMFHKSMKYAAGPRKELGIRTIFNVLGPLTNPAGAKGQVMGVFDCKLTETLAKVLLKLGTERAMVVHGMDGMDEITTTTSTLVSEVMDGKVLSYEIKPEDFGIKVCSKSELTGGDAKANSQIIVSIFNGEKGPKRDIVLLNSAAALYVGKKVRSLKDGIELAGELIDTGKASNKLDQLVSYTTKL</sequence>
<feature type="binding site" evidence="12">
    <location>
        <position position="88"/>
    </location>
    <ligand>
        <name>5-phospho-alpha-D-ribose 1-diphosphate</name>
        <dbReference type="ChEBI" id="CHEBI:58017"/>
    </ligand>
</feature>
<name>A0A0L6JHG7_9FIRM</name>
<feature type="binding site" evidence="12">
    <location>
        <begin position="108"/>
        <end position="116"/>
    </location>
    <ligand>
        <name>5-phospho-alpha-D-ribose 1-diphosphate</name>
        <dbReference type="ChEBI" id="CHEBI:58017"/>
    </ligand>
</feature>
<feature type="binding site" evidence="12">
    <location>
        <position position="225"/>
    </location>
    <ligand>
        <name>Mg(2+)</name>
        <dbReference type="ChEBI" id="CHEBI:18420"/>
        <label>2</label>
    </ligand>
</feature>
<dbReference type="Pfam" id="PF00591">
    <property type="entry name" value="Glycos_transf_3"/>
    <property type="match status" value="1"/>
</dbReference>
<dbReference type="OrthoDB" id="9806430at2"/>
<reference evidence="16" key="1">
    <citation type="submission" date="2015-07" db="EMBL/GenBank/DDBJ databases">
        <title>Near-Complete Genome Sequence of the Cellulolytic Bacterium Bacteroides (Pseudobacteroides) cellulosolvens ATCC 35603.</title>
        <authorList>
            <person name="Dassa B."/>
            <person name="Utturkar S.M."/>
            <person name="Klingeman D.M."/>
            <person name="Hurt R.A."/>
            <person name="Keller M."/>
            <person name="Xu J."/>
            <person name="Reddy Y.H.K."/>
            <person name="Borovok I."/>
            <person name="Grinberg I.R."/>
            <person name="Lamed R."/>
            <person name="Zhivin O."/>
            <person name="Bayer E.A."/>
            <person name="Brown S.D."/>
        </authorList>
    </citation>
    <scope>NUCLEOTIDE SEQUENCE [LARGE SCALE GENOMIC DNA]</scope>
    <source>
        <strain evidence="16">DSM 2933</strain>
    </source>
</reference>
<feature type="binding site" evidence="12">
    <location>
        <position position="80"/>
    </location>
    <ligand>
        <name>5-phospho-alpha-D-ribose 1-diphosphate</name>
        <dbReference type="ChEBI" id="CHEBI:58017"/>
    </ligand>
</feature>
<organism evidence="15 16">
    <name type="scientific">Pseudobacteroides cellulosolvens ATCC 35603 = DSM 2933</name>
    <dbReference type="NCBI Taxonomy" id="398512"/>
    <lineage>
        <taxon>Bacteria</taxon>
        <taxon>Bacillati</taxon>
        <taxon>Bacillota</taxon>
        <taxon>Clostridia</taxon>
        <taxon>Eubacteriales</taxon>
        <taxon>Oscillospiraceae</taxon>
        <taxon>Pseudobacteroides</taxon>
    </lineage>
</organism>
<dbReference type="InterPro" id="IPR036320">
    <property type="entry name" value="Glycosyl_Trfase_fam3_N_dom_sf"/>
</dbReference>
<feature type="binding site" evidence="12">
    <location>
        <begin position="83"/>
        <end position="84"/>
    </location>
    <ligand>
        <name>5-phospho-alpha-D-ribose 1-diphosphate</name>
        <dbReference type="ChEBI" id="CHEBI:58017"/>
    </ligand>
</feature>
<dbReference type="NCBIfam" id="TIGR01245">
    <property type="entry name" value="trpD"/>
    <property type="match status" value="1"/>
</dbReference>
<keyword evidence="9 12" id="KW-0057">Aromatic amino acid biosynthesis</keyword>
<protein>
    <recommendedName>
        <fullName evidence="12">Anthranilate phosphoribosyltransferase</fullName>
        <ecNumber evidence="12">2.4.2.18</ecNumber>
    </recommendedName>
</protein>
<dbReference type="PANTHER" id="PTHR43285:SF2">
    <property type="entry name" value="ANTHRANILATE PHOSPHORIBOSYLTRANSFERASE"/>
    <property type="match status" value="1"/>
</dbReference>
<keyword evidence="16" id="KW-1185">Reference proteome</keyword>
<dbReference type="AlphaFoldDB" id="A0A0L6JHG7"/>
<dbReference type="GO" id="GO:0000287">
    <property type="term" value="F:magnesium ion binding"/>
    <property type="evidence" value="ECO:0007669"/>
    <property type="project" value="UniProtKB-UniRule"/>
</dbReference>
<dbReference type="SUPFAM" id="SSF52418">
    <property type="entry name" value="Nucleoside phosphorylase/phosphoribosyltransferase catalytic domain"/>
    <property type="match status" value="1"/>
</dbReference>
<feature type="binding site" evidence="12">
    <location>
        <position position="80"/>
    </location>
    <ligand>
        <name>anthranilate</name>
        <dbReference type="ChEBI" id="CHEBI:16567"/>
        <label>1</label>
    </ligand>
</feature>
<proteinExistence type="inferred from homology"/>
<comment type="caution">
    <text evidence="12">Lacks conserved residue(s) required for the propagation of feature annotation.</text>
</comment>
<dbReference type="GO" id="GO:0000162">
    <property type="term" value="P:L-tryptophan biosynthetic process"/>
    <property type="evidence" value="ECO:0007669"/>
    <property type="project" value="UniProtKB-UniRule"/>
</dbReference>
<evidence type="ECO:0000256" key="12">
    <source>
        <dbReference type="HAMAP-Rule" id="MF_00211"/>
    </source>
</evidence>
<dbReference type="Gene3D" id="1.20.970.10">
    <property type="entry name" value="Transferase, Pyrimidine Nucleoside Phosphorylase, Chain C"/>
    <property type="match status" value="1"/>
</dbReference>
<dbReference type="eggNOG" id="COG0547">
    <property type="taxonomic scope" value="Bacteria"/>
</dbReference>
<evidence type="ECO:0000256" key="1">
    <source>
        <dbReference type="ARBA" id="ARBA00004907"/>
    </source>
</evidence>
<keyword evidence="6 12" id="KW-0479">Metal-binding</keyword>
<evidence type="ECO:0000256" key="11">
    <source>
        <dbReference type="ARBA" id="ARBA00061188"/>
    </source>
</evidence>
<keyword evidence="4 12" id="KW-0328">Glycosyltransferase</keyword>
<dbReference type="InterPro" id="IPR005940">
    <property type="entry name" value="Anthranilate_Pribosyl_Tfrase"/>
</dbReference>
<keyword evidence="5 12" id="KW-0808">Transferase</keyword>
<evidence type="ECO:0000256" key="8">
    <source>
        <dbReference type="ARBA" id="ARBA00022842"/>
    </source>
</evidence>
<keyword evidence="7 12" id="KW-0822">Tryptophan biosynthesis</keyword>
<dbReference type="InterPro" id="IPR017459">
    <property type="entry name" value="Glycosyl_Trfase_fam3_N_dom"/>
</dbReference>
<comment type="similarity">
    <text evidence="12">Belongs to the anthranilate phosphoribosyltransferase family.</text>
</comment>
<evidence type="ECO:0000256" key="2">
    <source>
        <dbReference type="ARBA" id="ARBA00011738"/>
    </source>
</evidence>
<feature type="binding site" evidence="12">
    <location>
        <position position="166"/>
    </location>
    <ligand>
        <name>anthranilate</name>
        <dbReference type="ChEBI" id="CHEBI:16567"/>
        <label>2</label>
    </ligand>
</feature>
<dbReference type="FunFam" id="1.20.970.10:FF:000006">
    <property type="entry name" value="Anthranilate phosphoribosyltransferase"/>
    <property type="match status" value="1"/>
</dbReference>